<evidence type="ECO:0000259" key="2">
    <source>
        <dbReference type="Pfam" id="PF08241"/>
    </source>
</evidence>
<dbReference type="InterPro" id="IPR029063">
    <property type="entry name" value="SAM-dependent_MTases_sf"/>
</dbReference>
<reference evidence="3 4" key="1">
    <citation type="journal article" date="2019" name="Sci. Rep.">
        <title>Comparative genomics of chytrid fungi reveal insights into the obligate biotrophic and pathogenic lifestyle of Synchytrium endobioticum.</title>
        <authorList>
            <person name="van de Vossenberg B.T.L.H."/>
            <person name="Warris S."/>
            <person name="Nguyen H.D.T."/>
            <person name="van Gent-Pelzer M.P.E."/>
            <person name="Joly D.L."/>
            <person name="van de Geest H.C."/>
            <person name="Bonants P.J.M."/>
            <person name="Smith D.S."/>
            <person name="Levesque C.A."/>
            <person name="van der Lee T.A.J."/>
        </authorList>
    </citation>
    <scope>NUCLEOTIDE SEQUENCE [LARGE SCALE GENOMIC DNA]</scope>
    <source>
        <strain evidence="3 4">JEL517</strain>
    </source>
</reference>
<organism evidence="3 4">
    <name type="scientific">Synchytrium microbalum</name>
    <dbReference type="NCBI Taxonomy" id="1806994"/>
    <lineage>
        <taxon>Eukaryota</taxon>
        <taxon>Fungi</taxon>
        <taxon>Fungi incertae sedis</taxon>
        <taxon>Chytridiomycota</taxon>
        <taxon>Chytridiomycota incertae sedis</taxon>
        <taxon>Chytridiomycetes</taxon>
        <taxon>Synchytriales</taxon>
        <taxon>Synchytriaceae</taxon>
        <taxon>Synchytrium</taxon>
    </lineage>
</organism>
<dbReference type="PANTHER" id="PTHR42912:SF80">
    <property type="entry name" value="METHYLTRANSFERASE DOMAIN-CONTAINING PROTEIN"/>
    <property type="match status" value="1"/>
</dbReference>
<proteinExistence type="predicted"/>
<keyword evidence="4" id="KW-1185">Reference proteome</keyword>
<dbReference type="AlphaFoldDB" id="A0A507CFK7"/>
<evidence type="ECO:0000313" key="4">
    <source>
        <dbReference type="Proteomes" id="UP000319731"/>
    </source>
</evidence>
<name>A0A507CFK7_9FUNG</name>
<dbReference type="Proteomes" id="UP000319731">
    <property type="component" value="Unassembled WGS sequence"/>
</dbReference>
<feature type="domain" description="Methyltransferase type 11" evidence="2">
    <location>
        <begin position="94"/>
        <end position="194"/>
    </location>
</feature>
<keyword evidence="1" id="KW-0472">Membrane</keyword>
<dbReference type="GeneID" id="42001502"/>
<dbReference type="Pfam" id="PF08241">
    <property type="entry name" value="Methyltransf_11"/>
    <property type="match status" value="1"/>
</dbReference>
<evidence type="ECO:0000256" key="1">
    <source>
        <dbReference type="SAM" id="Phobius"/>
    </source>
</evidence>
<dbReference type="InterPro" id="IPR013216">
    <property type="entry name" value="Methyltransf_11"/>
</dbReference>
<comment type="caution">
    <text evidence="3">The sequence shown here is derived from an EMBL/GenBank/DDBJ whole genome shotgun (WGS) entry which is preliminary data.</text>
</comment>
<sequence>MTARLQRLRNLPISVTGGFFLFFTASYGSYHYNKLKSIPLPPPTIRDPKFQQLQVSVYDDIAKGYDDAISWDEFFMGLGRRRKQVTALAKGRVLELAAGTGRNMSLYKHPPTNSVTMTDINTNMLEVAYYKMKETKQNKALPEIKLAVADASSLPFPDNSFDTVVDCFGLCSMPDPVKCLQEMNRVVKRDGRVLLLEHGTSKSYAFIAEALDKEAHSHSKRWGCWWNREIEGLVREAGLEIVELKNYHFGTTYFIQARKK</sequence>
<dbReference type="CDD" id="cd02440">
    <property type="entry name" value="AdoMet_MTases"/>
    <property type="match status" value="1"/>
</dbReference>
<dbReference type="GO" id="GO:0008757">
    <property type="term" value="F:S-adenosylmethionine-dependent methyltransferase activity"/>
    <property type="evidence" value="ECO:0007669"/>
    <property type="project" value="InterPro"/>
</dbReference>
<dbReference type="RefSeq" id="XP_031027674.1">
    <property type="nucleotide sequence ID" value="XM_031166205.1"/>
</dbReference>
<dbReference type="STRING" id="1806994.A0A507CFK7"/>
<keyword evidence="1" id="KW-0812">Transmembrane</keyword>
<dbReference type="Gene3D" id="3.40.50.150">
    <property type="entry name" value="Vaccinia Virus protein VP39"/>
    <property type="match status" value="1"/>
</dbReference>
<dbReference type="OrthoDB" id="416496at2759"/>
<accession>A0A507CFK7</accession>
<dbReference type="EMBL" id="QEAO01000001">
    <property type="protein sequence ID" value="TPX37959.1"/>
    <property type="molecule type" value="Genomic_DNA"/>
</dbReference>
<evidence type="ECO:0000313" key="3">
    <source>
        <dbReference type="EMBL" id="TPX37959.1"/>
    </source>
</evidence>
<keyword evidence="1" id="KW-1133">Transmembrane helix</keyword>
<dbReference type="InterPro" id="IPR050508">
    <property type="entry name" value="Methyltransf_Superfamily"/>
</dbReference>
<dbReference type="SUPFAM" id="SSF53335">
    <property type="entry name" value="S-adenosyl-L-methionine-dependent methyltransferases"/>
    <property type="match status" value="1"/>
</dbReference>
<gene>
    <name evidence="3" type="ORF">SmJEL517_g00275</name>
</gene>
<dbReference type="PANTHER" id="PTHR42912">
    <property type="entry name" value="METHYLTRANSFERASE"/>
    <property type="match status" value="1"/>
</dbReference>
<feature type="transmembrane region" description="Helical" evidence="1">
    <location>
        <begin position="12"/>
        <end position="30"/>
    </location>
</feature>
<protein>
    <recommendedName>
        <fullName evidence="2">Methyltransferase type 11 domain-containing protein</fullName>
    </recommendedName>
</protein>